<dbReference type="EMBL" id="LQNU01000044">
    <property type="protein sequence ID" value="KZE82578.1"/>
    <property type="molecule type" value="Genomic_DNA"/>
</dbReference>
<gene>
    <name evidence="1" type="ORF">AV926_06860</name>
</gene>
<reference evidence="1 2" key="1">
    <citation type="submission" date="2016-01" db="EMBL/GenBank/DDBJ databases">
        <title>Whole genome sequencing of Myroides marinus L41.</title>
        <authorList>
            <person name="Hong K.W."/>
        </authorList>
    </citation>
    <scope>NUCLEOTIDE SEQUENCE [LARGE SCALE GENOMIC DNA]</scope>
    <source>
        <strain evidence="1 2">L41</strain>
    </source>
</reference>
<comment type="caution">
    <text evidence="1">The sequence shown here is derived from an EMBL/GenBank/DDBJ whole genome shotgun (WGS) entry which is preliminary data.</text>
</comment>
<evidence type="ECO:0000313" key="1">
    <source>
        <dbReference type="EMBL" id="KZE82578.1"/>
    </source>
</evidence>
<evidence type="ECO:0000313" key="2">
    <source>
        <dbReference type="Proteomes" id="UP000076630"/>
    </source>
</evidence>
<name>A0A163ZWN2_9FLAO</name>
<sequence length="178" mass="20021">MKKALMLMCLAAVMMSCKENNTTSVKDDEKATIEKVTDLPNSEKVNQLLSEMLVPMEIADEGAKNLTDKYGIDFGGTCYACDVAEIIVDGEMINLMNACDVQTQISYKITKVEEKGKTITVHTPLNEFVFERIDDYPMYQLTVKGQEIDKEHFRTAGFYTLKSKLETFSVHDCGDFEG</sequence>
<accession>A0A163ZWN2</accession>
<dbReference type="PROSITE" id="PS51257">
    <property type="entry name" value="PROKAR_LIPOPROTEIN"/>
    <property type="match status" value="1"/>
</dbReference>
<dbReference type="OrthoDB" id="1377326at2"/>
<dbReference type="Proteomes" id="UP000076630">
    <property type="component" value="Unassembled WGS sequence"/>
</dbReference>
<dbReference type="AlphaFoldDB" id="A0A163ZWN2"/>
<keyword evidence="2" id="KW-1185">Reference proteome</keyword>
<evidence type="ECO:0008006" key="3">
    <source>
        <dbReference type="Google" id="ProtNLM"/>
    </source>
</evidence>
<protein>
    <recommendedName>
        <fullName evidence="3">Lipoprotein</fullName>
    </recommendedName>
</protein>
<organism evidence="1 2">
    <name type="scientific">Myroides marinus</name>
    <dbReference type="NCBI Taxonomy" id="703342"/>
    <lineage>
        <taxon>Bacteria</taxon>
        <taxon>Pseudomonadati</taxon>
        <taxon>Bacteroidota</taxon>
        <taxon>Flavobacteriia</taxon>
        <taxon>Flavobacteriales</taxon>
        <taxon>Flavobacteriaceae</taxon>
        <taxon>Myroides</taxon>
    </lineage>
</organism>
<dbReference type="RefSeq" id="WP_038988038.1">
    <property type="nucleotide sequence ID" value="NZ_JWJO01000075.1"/>
</dbReference>
<proteinExistence type="predicted"/>